<keyword evidence="2" id="KW-1185">Reference proteome</keyword>
<dbReference type="RefSeq" id="WP_125748588.1">
    <property type="nucleotide sequence ID" value="NZ_CP034367.1"/>
</dbReference>
<proteinExistence type="predicted"/>
<dbReference type="EMBL" id="QDKN01000003">
    <property type="protein sequence ID" value="NPT30536.1"/>
    <property type="molecule type" value="Genomic_DNA"/>
</dbReference>
<gene>
    <name evidence="1" type="ORF">DDR56_08145</name>
</gene>
<reference evidence="1 2" key="1">
    <citation type="submission" date="2018-04" db="EMBL/GenBank/DDBJ databases">
        <authorList>
            <person name="Li G."/>
            <person name="Du W."/>
            <person name="Bai Y."/>
        </authorList>
    </citation>
    <scope>NUCLEOTIDE SEQUENCE [LARGE SCALE GENOMIC DNA]</scope>
    <source>
        <strain evidence="1 2">YYYZ-3</strain>
    </source>
</reference>
<organism evidence="1 2">
    <name type="scientific">Vreelandella venusta</name>
    <dbReference type="NCBI Taxonomy" id="44935"/>
    <lineage>
        <taxon>Bacteria</taxon>
        <taxon>Pseudomonadati</taxon>
        <taxon>Pseudomonadota</taxon>
        <taxon>Gammaproteobacteria</taxon>
        <taxon>Oceanospirillales</taxon>
        <taxon>Halomonadaceae</taxon>
        <taxon>Vreelandella</taxon>
    </lineage>
</organism>
<evidence type="ECO:0000313" key="2">
    <source>
        <dbReference type="Proteomes" id="UP001318401"/>
    </source>
</evidence>
<sequence length="332" mass="39095">MKTTKLMLAVRKPNGTIGYLSEGVDQEKIISLIADKEGVLTLKDFSPIVEDVGRSVIENIKGFLREEMSNDIFSSYNAVFNYWQESKTYRKKDLKMVKSEFVCQQANSFLSKVQLRLQEKDRVFYDNKFNLGYVMELERECNMYMGAILCFIHAKAYLDIESFEEDIILNGYAEFLYNFLTEKYLKYLDFYDFYFPRSDSFLYSLAIEDSECYELFSQALPVYIRREDLVSEMVKIKLGDFKKGMRSCYDNFGGNFNCVQLSWRPVDYNNLNKVEIFRDLIFKIRSICQLLNKLKGGGIFWDAESEFSDEVKSYLQTTYLEEVFKKESSRVK</sequence>
<comment type="caution">
    <text evidence="1">The sequence shown here is derived from an EMBL/GenBank/DDBJ whole genome shotgun (WGS) entry which is preliminary data.</text>
</comment>
<protein>
    <submittedName>
        <fullName evidence="1">Uncharacterized protein</fullName>
    </submittedName>
</protein>
<evidence type="ECO:0000313" key="1">
    <source>
        <dbReference type="EMBL" id="NPT30536.1"/>
    </source>
</evidence>
<accession>A0ABX2BCD3</accession>
<name>A0ABX2BCD3_9GAMM</name>
<dbReference type="Proteomes" id="UP001318401">
    <property type="component" value="Unassembled WGS sequence"/>
</dbReference>